<protein>
    <submittedName>
        <fullName evidence="2">Uncharacterized protein</fullName>
    </submittedName>
</protein>
<accession>A0A2I0JV15</accession>
<dbReference type="EMBL" id="PGOL01001241">
    <property type="protein sequence ID" value="PKI59730.1"/>
    <property type="molecule type" value="Genomic_DNA"/>
</dbReference>
<organism evidence="2 3">
    <name type="scientific">Punica granatum</name>
    <name type="common">Pomegranate</name>
    <dbReference type="NCBI Taxonomy" id="22663"/>
    <lineage>
        <taxon>Eukaryota</taxon>
        <taxon>Viridiplantae</taxon>
        <taxon>Streptophyta</taxon>
        <taxon>Embryophyta</taxon>
        <taxon>Tracheophyta</taxon>
        <taxon>Spermatophyta</taxon>
        <taxon>Magnoliopsida</taxon>
        <taxon>eudicotyledons</taxon>
        <taxon>Gunneridae</taxon>
        <taxon>Pentapetalae</taxon>
        <taxon>rosids</taxon>
        <taxon>malvids</taxon>
        <taxon>Myrtales</taxon>
        <taxon>Lythraceae</taxon>
        <taxon>Punica</taxon>
    </lineage>
</organism>
<comment type="caution">
    <text evidence="2">The sequence shown here is derived from an EMBL/GenBank/DDBJ whole genome shotgun (WGS) entry which is preliminary data.</text>
</comment>
<proteinExistence type="predicted"/>
<feature type="region of interest" description="Disordered" evidence="1">
    <location>
        <begin position="63"/>
        <end position="83"/>
    </location>
</feature>
<reference evidence="2 3" key="1">
    <citation type="submission" date="2017-11" db="EMBL/GenBank/DDBJ databases">
        <title>De-novo sequencing of pomegranate (Punica granatum L.) genome.</title>
        <authorList>
            <person name="Akparov Z."/>
            <person name="Amiraslanov A."/>
            <person name="Hajiyeva S."/>
            <person name="Abbasov M."/>
            <person name="Kaur K."/>
            <person name="Hamwieh A."/>
            <person name="Solovyev V."/>
            <person name="Salamov A."/>
            <person name="Braich B."/>
            <person name="Kosarev P."/>
            <person name="Mahmoud A."/>
            <person name="Hajiyev E."/>
            <person name="Babayeva S."/>
            <person name="Izzatullayeva V."/>
            <person name="Mammadov A."/>
            <person name="Mammadov A."/>
            <person name="Sharifova S."/>
            <person name="Ojaghi J."/>
            <person name="Eynullazada K."/>
            <person name="Bayramov B."/>
            <person name="Abdulazimova A."/>
            <person name="Shahmuradov I."/>
        </authorList>
    </citation>
    <scope>NUCLEOTIDE SEQUENCE [LARGE SCALE GENOMIC DNA]</scope>
    <source>
        <strain evidence="3">cv. AG2017</strain>
        <tissue evidence="2">Leaf</tissue>
    </source>
</reference>
<gene>
    <name evidence="2" type="ORF">CRG98_019906</name>
</gene>
<name>A0A2I0JV15_PUNGR</name>
<sequence>MCTGAVGGSSVRLNAQASRWAGELVVNERPRRGRACTCMHAWRERLGCTDRRTSARGDDYVHGQTRAADAERPGVGAGDGCAVHPRARSEPEMLEYNLGRLRYLCGKCAREQGEGGNGMGRLPLGNLWVPRPMRKNWEKARISIGRVFEARGSN</sequence>
<evidence type="ECO:0000313" key="3">
    <source>
        <dbReference type="Proteomes" id="UP000233551"/>
    </source>
</evidence>
<evidence type="ECO:0000256" key="1">
    <source>
        <dbReference type="SAM" id="MobiDB-lite"/>
    </source>
</evidence>
<evidence type="ECO:0000313" key="2">
    <source>
        <dbReference type="EMBL" id="PKI59730.1"/>
    </source>
</evidence>
<dbReference type="AlphaFoldDB" id="A0A2I0JV15"/>
<keyword evidence="3" id="KW-1185">Reference proteome</keyword>
<dbReference type="Proteomes" id="UP000233551">
    <property type="component" value="Unassembled WGS sequence"/>
</dbReference>